<dbReference type="SMART" id="SM00387">
    <property type="entry name" value="HATPase_c"/>
    <property type="match status" value="1"/>
</dbReference>
<accession>A0A4R3YC48</accession>
<sequence>MEIPVRGYDSELSLRDLLSGISEDRLGAVMSVLLDSKFRVVAENGDLIAGETIAFNEASNRISLSYDLESVGYLETISTEKIDEAKLRAAVNLLQLLMKSGARYFMASEMHIEVVKSDYEELQRKHAALLESESRYKALAEQLDERVKEQVKMIDSAQRQLYQAEKMASIGQLAAGVAHEINNPIGFIKSNLSAAQSYVKKCRSMADLVKSEGGEKLVNAWKTADLDFVLNDFDALLQESISGSDRVARIVADLKGFSNVDQAEEESVNLNDNIRSVCNVAANQISSQAEIVLELGELPMLRCFPGQLNQVFLNLLLNAAQAMKTRGEIRIKTNFSNGKIGIQIADTGSGIPAEALPRIFDPFFTTRDVGQGTGLGLTVSRDVIMAHGGFLEVASEIGVGTTVTIYLPVVE</sequence>
<dbReference type="SUPFAM" id="SSF55874">
    <property type="entry name" value="ATPase domain of HSP90 chaperone/DNA topoisomerase II/histidine kinase"/>
    <property type="match status" value="1"/>
</dbReference>
<dbReference type="RefSeq" id="WP_124947042.1">
    <property type="nucleotide sequence ID" value="NZ_BHVT01000057.1"/>
</dbReference>
<dbReference type="EMBL" id="SMCO01000002">
    <property type="protein sequence ID" value="TCV89647.1"/>
    <property type="molecule type" value="Genomic_DNA"/>
</dbReference>
<comment type="caution">
    <text evidence="6">The sequence shown here is derived from an EMBL/GenBank/DDBJ whole genome shotgun (WGS) entry which is preliminary data.</text>
</comment>
<dbReference type="AlphaFoldDB" id="A0A4R3YC48"/>
<keyword evidence="4" id="KW-0175">Coiled coil</keyword>
<dbReference type="Gene3D" id="1.10.287.130">
    <property type="match status" value="1"/>
</dbReference>
<dbReference type="InterPro" id="IPR036890">
    <property type="entry name" value="HATPase_C_sf"/>
</dbReference>
<dbReference type="InterPro" id="IPR005467">
    <property type="entry name" value="His_kinase_dom"/>
</dbReference>
<evidence type="ECO:0000256" key="1">
    <source>
        <dbReference type="ARBA" id="ARBA00000085"/>
    </source>
</evidence>
<dbReference type="OrthoDB" id="9177862at2"/>
<feature type="domain" description="Histidine kinase" evidence="5">
    <location>
        <begin position="176"/>
        <end position="411"/>
    </location>
</feature>
<dbReference type="SMART" id="SM00388">
    <property type="entry name" value="HisKA"/>
    <property type="match status" value="1"/>
</dbReference>
<dbReference type="PROSITE" id="PS50109">
    <property type="entry name" value="HIS_KIN"/>
    <property type="match status" value="1"/>
</dbReference>
<dbReference type="EC" id="2.7.13.3" evidence="2"/>
<dbReference type="PRINTS" id="PR00344">
    <property type="entry name" value="BCTRLSENSOR"/>
</dbReference>
<evidence type="ECO:0000313" key="7">
    <source>
        <dbReference type="Proteomes" id="UP000295367"/>
    </source>
</evidence>
<dbReference type="PANTHER" id="PTHR43065">
    <property type="entry name" value="SENSOR HISTIDINE KINASE"/>
    <property type="match status" value="1"/>
</dbReference>
<dbReference type="Proteomes" id="UP000295367">
    <property type="component" value="Unassembled WGS sequence"/>
</dbReference>
<organism evidence="6 7">
    <name type="scientific">Sulfurirhabdus autotrophica</name>
    <dbReference type="NCBI Taxonomy" id="1706046"/>
    <lineage>
        <taxon>Bacteria</taxon>
        <taxon>Pseudomonadati</taxon>
        <taxon>Pseudomonadota</taxon>
        <taxon>Betaproteobacteria</taxon>
        <taxon>Nitrosomonadales</taxon>
        <taxon>Sulfuricellaceae</taxon>
        <taxon>Sulfurirhabdus</taxon>
    </lineage>
</organism>
<dbReference type="InterPro" id="IPR003661">
    <property type="entry name" value="HisK_dim/P_dom"/>
</dbReference>
<dbReference type="InterPro" id="IPR003594">
    <property type="entry name" value="HATPase_dom"/>
</dbReference>
<evidence type="ECO:0000256" key="4">
    <source>
        <dbReference type="SAM" id="Coils"/>
    </source>
</evidence>
<evidence type="ECO:0000259" key="5">
    <source>
        <dbReference type="PROSITE" id="PS50109"/>
    </source>
</evidence>
<dbReference type="Pfam" id="PF02518">
    <property type="entry name" value="HATPase_c"/>
    <property type="match status" value="1"/>
</dbReference>
<feature type="coiled-coil region" evidence="4">
    <location>
        <begin position="112"/>
        <end position="160"/>
    </location>
</feature>
<protein>
    <recommendedName>
        <fullName evidence="2">histidine kinase</fullName>
        <ecNumber evidence="2">2.7.13.3</ecNumber>
    </recommendedName>
</protein>
<evidence type="ECO:0000256" key="3">
    <source>
        <dbReference type="ARBA" id="ARBA00022553"/>
    </source>
</evidence>
<keyword evidence="7" id="KW-1185">Reference proteome</keyword>
<reference evidence="6 7" key="1">
    <citation type="submission" date="2019-03" db="EMBL/GenBank/DDBJ databases">
        <title>Genomic Encyclopedia of Type Strains, Phase IV (KMG-IV): sequencing the most valuable type-strain genomes for metagenomic binning, comparative biology and taxonomic classification.</title>
        <authorList>
            <person name="Goeker M."/>
        </authorList>
    </citation>
    <scope>NUCLEOTIDE SEQUENCE [LARGE SCALE GENOMIC DNA]</scope>
    <source>
        <strain evidence="6 7">DSM 100309</strain>
    </source>
</reference>
<dbReference type="PANTHER" id="PTHR43065:SF50">
    <property type="entry name" value="HISTIDINE KINASE"/>
    <property type="match status" value="1"/>
</dbReference>
<dbReference type="InterPro" id="IPR036097">
    <property type="entry name" value="HisK_dim/P_sf"/>
</dbReference>
<name>A0A4R3YC48_9PROT</name>
<keyword evidence="3" id="KW-0597">Phosphoprotein</keyword>
<dbReference type="Gene3D" id="3.30.565.10">
    <property type="entry name" value="Histidine kinase-like ATPase, C-terminal domain"/>
    <property type="match status" value="1"/>
</dbReference>
<dbReference type="SUPFAM" id="SSF47384">
    <property type="entry name" value="Homodimeric domain of signal transducing histidine kinase"/>
    <property type="match status" value="1"/>
</dbReference>
<comment type="catalytic activity">
    <reaction evidence="1">
        <text>ATP + protein L-histidine = ADP + protein N-phospho-L-histidine.</text>
        <dbReference type="EC" id="2.7.13.3"/>
    </reaction>
</comment>
<evidence type="ECO:0000256" key="2">
    <source>
        <dbReference type="ARBA" id="ARBA00012438"/>
    </source>
</evidence>
<gene>
    <name evidence="6" type="ORF">EDC63_102167</name>
</gene>
<dbReference type="CDD" id="cd00082">
    <property type="entry name" value="HisKA"/>
    <property type="match status" value="1"/>
</dbReference>
<proteinExistence type="predicted"/>
<dbReference type="GO" id="GO:0000155">
    <property type="term" value="F:phosphorelay sensor kinase activity"/>
    <property type="evidence" value="ECO:0007669"/>
    <property type="project" value="InterPro"/>
</dbReference>
<evidence type="ECO:0000313" key="6">
    <source>
        <dbReference type="EMBL" id="TCV89647.1"/>
    </source>
</evidence>
<dbReference type="InterPro" id="IPR004358">
    <property type="entry name" value="Sig_transdc_His_kin-like_C"/>
</dbReference>